<organism evidence="1 2">
    <name type="scientific">Lindgomyces ingoldianus</name>
    <dbReference type="NCBI Taxonomy" id="673940"/>
    <lineage>
        <taxon>Eukaryota</taxon>
        <taxon>Fungi</taxon>
        <taxon>Dikarya</taxon>
        <taxon>Ascomycota</taxon>
        <taxon>Pezizomycotina</taxon>
        <taxon>Dothideomycetes</taxon>
        <taxon>Pleosporomycetidae</taxon>
        <taxon>Pleosporales</taxon>
        <taxon>Lindgomycetaceae</taxon>
        <taxon>Lindgomyces</taxon>
    </lineage>
</organism>
<protein>
    <submittedName>
        <fullName evidence="1">Uncharacterized protein</fullName>
    </submittedName>
</protein>
<evidence type="ECO:0000313" key="1">
    <source>
        <dbReference type="EMBL" id="KAF2466683.1"/>
    </source>
</evidence>
<keyword evidence="2" id="KW-1185">Reference proteome</keyword>
<accession>A0ACB6QIA6</accession>
<proteinExistence type="predicted"/>
<sequence>MASDFSSQFRQSCQRHSYYPNNLLQVTQEAYTRNGIFQKPRVGVEGKQGFFAKEAASTKISRAGIGVLPVVWTSLDELKHGLNEAQREPTVQYVFIRADHAKRLLCCSIEMFTYLMSFYQVPPAMLDLMSIFKHSEVSLDRHFTGFVGEYTYSPDRRDSIIPISQLGRSGCYLKQCYQLRFLEKVHYQPLSWRAHQVVVHHSFDILNGQALWITLEGNVSLDERIRAMLSQCSSARNYTQAFELTLSTHLMLCQWCIENWQEFIEGIEIELCQFKATVQSVEPGSTPASRDRSHGTYSTATSSPGPPIQSFANATRIDRDQFPALLQTHDSDLDSSISLDHLDPRDTYDIADIQKLYKAKDRLTEALLMAKLNSSVLSQLGGYYAGLHLKVASRFAGNKSDLEDFTEKMGAFKNRMEVCQAQLEDLLSIQRDIKAQMDDIADFRSLQMNKFFAMESRKSADRMEKLTLEATREASSMHIITIVTLIFLPATFTARRRHTSSVNAVAFLLDSMLVALSLVAERSRRGTQPTA</sequence>
<reference evidence="1" key="1">
    <citation type="journal article" date="2020" name="Stud. Mycol.">
        <title>101 Dothideomycetes genomes: a test case for predicting lifestyles and emergence of pathogens.</title>
        <authorList>
            <person name="Haridas S."/>
            <person name="Albert R."/>
            <person name="Binder M."/>
            <person name="Bloem J."/>
            <person name="Labutti K."/>
            <person name="Salamov A."/>
            <person name="Andreopoulos B."/>
            <person name="Baker S."/>
            <person name="Barry K."/>
            <person name="Bills G."/>
            <person name="Bluhm B."/>
            <person name="Cannon C."/>
            <person name="Castanera R."/>
            <person name="Culley D."/>
            <person name="Daum C."/>
            <person name="Ezra D."/>
            <person name="Gonzalez J."/>
            <person name="Henrissat B."/>
            <person name="Kuo A."/>
            <person name="Liang C."/>
            <person name="Lipzen A."/>
            <person name="Lutzoni F."/>
            <person name="Magnuson J."/>
            <person name="Mondo S."/>
            <person name="Nolan M."/>
            <person name="Ohm R."/>
            <person name="Pangilinan J."/>
            <person name="Park H.-J."/>
            <person name="Ramirez L."/>
            <person name="Alfaro M."/>
            <person name="Sun H."/>
            <person name="Tritt A."/>
            <person name="Yoshinaga Y."/>
            <person name="Zwiers L.-H."/>
            <person name="Turgeon B."/>
            <person name="Goodwin S."/>
            <person name="Spatafora J."/>
            <person name="Crous P."/>
            <person name="Grigoriev I."/>
        </authorList>
    </citation>
    <scope>NUCLEOTIDE SEQUENCE</scope>
    <source>
        <strain evidence="1">ATCC 200398</strain>
    </source>
</reference>
<evidence type="ECO:0000313" key="2">
    <source>
        <dbReference type="Proteomes" id="UP000799755"/>
    </source>
</evidence>
<name>A0ACB6QIA6_9PLEO</name>
<dbReference type="Proteomes" id="UP000799755">
    <property type="component" value="Unassembled WGS sequence"/>
</dbReference>
<dbReference type="EMBL" id="MU003523">
    <property type="protein sequence ID" value="KAF2466683.1"/>
    <property type="molecule type" value="Genomic_DNA"/>
</dbReference>
<gene>
    <name evidence="1" type="ORF">BDR25DRAFT_345294</name>
</gene>
<comment type="caution">
    <text evidence="1">The sequence shown here is derived from an EMBL/GenBank/DDBJ whole genome shotgun (WGS) entry which is preliminary data.</text>
</comment>